<reference evidence="2" key="1">
    <citation type="submission" date="2023-07" db="EMBL/GenBank/DDBJ databases">
        <title>Genome content predicts the carbon catabolic preferences of heterotrophic bacteria.</title>
        <authorList>
            <person name="Gralka M."/>
        </authorList>
    </citation>
    <scope>NUCLEOTIDE SEQUENCE</scope>
    <source>
        <strain evidence="2">I2M16</strain>
    </source>
</reference>
<accession>A0AAW7XDC6</accession>
<evidence type="ECO:0000256" key="1">
    <source>
        <dbReference type="SAM" id="SignalP"/>
    </source>
</evidence>
<dbReference type="AlphaFoldDB" id="A0AAW7XDC6"/>
<dbReference type="RefSeq" id="WP_303547986.1">
    <property type="nucleotide sequence ID" value="NZ_JAUOPG010000001.1"/>
</dbReference>
<feature type="chain" id="PRO_5043644980" description="ABC transporter substrate-binding protein" evidence="1">
    <location>
        <begin position="23"/>
        <end position="299"/>
    </location>
</feature>
<dbReference type="Gene3D" id="3.40.50.2300">
    <property type="match status" value="1"/>
</dbReference>
<gene>
    <name evidence="2" type="ORF">Q4490_00350</name>
</gene>
<organism evidence="2 3">
    <name type="scientific">Neptunomonas phycophila</name>
    <dbReference type="NCBI Taxonomy" id="1572645"/>
    <lineage>
        <taxon>Bacteria</taxon>
        <taxon>Pseudomonadati</taxon>
        <taxon>Pseudomonadota</taxon>
        <taxon>Gammaproteobacteria</taxon>
        <taxon>Oceanospirillales</taxon>
        <taxon>Oceanospirillaceae</taxon>
        <taxon>Neptunomonas</taxon>
    </lineage>
</organism>
<name>A0AAW7XDC6_9GAMM</name>
<feature type="signal peptide" evidence="1">
    <location>
        <begin position="1"/>
        <end position="22"/>
    </location>
</feature>
<evidence type="ECO:0008006" key="4">
    <source>
        <dbReference type="Google" id="ProtNLM"/>
    </source>
</evidence>
<dbReference type="EMBL" id="JAUOPG010000001">
    <property type="protein sequence ID" value="MDO6452000.1"/>
    <property type="molecule type" value="Genomic_DNA"/>
</dbReference>
<evidence type="ECO:0000313" key="3">
    <source>
        <dbReference type="Proteomes" id="UP001169862"/>
    </source>
</evidence>
<keyword evidence="1" id="KW-0732">Signal</keyword>
<protein>
    <recommendedName>
        <fullName evidence="4">ABC transporter substrate-binding protein</fullName>
    </recommendedName>
</protein>
<dbReference type="Proteomes" id="UP001169862">
    <property type="component" value="Unassembled WGS sequence"/>
</dbReference>
<proteinExistence type="predicted"/>
<evidence type="ECO:0000313" key="2">
    <source>
        <dbReference type="EMBL" id="MDO6452000.1"/>
    </source>
</evidence>
<comment type="caution">
    <text evidence="2">The sequence shown here is derived from an EMBL/GenBank/DDBJ whole genome shotgun (WGS) entry which is preliminary data.</text>
</comment>
<sequence>MVNILKYLLFLPCLLSALFSSAAIAAKPVYLVLSDNTPLYDEVTTLIKHRLSADVPLQVVYADDFKSSNVSSNSLLVPVGRRAAEDVALNDGGNSVIYSFIEAQTLNRILEGRPKQHWQASVINQPLERLIRTAKPLIRNDYRNKLLIVIAESNLWARKQIEELPSDLREFIEILVVEKGEVAARLIDDSFYKVAAVVAVNDTAIWSGNSAKWILHQAYSYQVPVVGYAQTFQKAGAMIAVYSSLSRIAETTSGLINNWMSTDQLSGQGFVYSDYQVEVNEFIARALSYQPDKIKIKHD</sequence>